<evidence type="ECO:0000256" key="1">
    <source>
        <dbReference type="ARBA" id="ARBA00022801"/>
    </source>
</evidence>
<dbReference type="GO" id="GO:0003676">
    <property type="term" value="F:nucleic acid binding"/>
    <property type="evidence" value="ECO:0007669"/>
    <property type="project" value="InterPro"/>
</dbReference>
<dbReference type="Gene3D" id="1.10.3210.10">
    <property type="entry name" value="Hypothetical protein af1432"/>
    <property type="match status" value="1"/>
</dbReference>
<evidence type="ECO:0000313" key="4">
    <source>
        <dbReference type="EMBL" id="WPU64884.1"/>
    </source>
</evidence>
<dbReference type="InterPro" id="IPR012340">
    <property type="entry name" value="NA-bd_OB-fold"/>
</dbReference>
<feature type="domain" description="HD" evidence="3">
    <location>
        <begin position="162"/>
        <end position="281"/>
    </location>
</feature>
<keyword evidence="5" id="KW-1185">Reference proteome</keyword>
<accession>A0AAX4HPJ5</accession>
<dbReference type="GO" id="GO:0031125">
    <property type="term" value="P:rRNA 3'-end processing"/>
    <property type="evidence" value="ECO:0007669"/>
    <property type="project" value="TreeGrafter"/>
</dbReference>
<feature type="region of interest" description="Disordered" evidence="2">
    <location>
        <begin position="323"/>
        <end position="367"/>
    </location>
</feature>
<dbReference type="Pfam" id="PF01966">
    <property type="entry name" value="HD"/>
    <property type="match status" value="1"/>
</dbReference>
<evidence type="ECO:0000313" key="5">
    <source>
        <dbReference type="Proteomes" id="UP001324634"/>
    </source>
</evidence>
<dbReference type="Pfam" id="PF01336">
    <property type="entry name" value="tRNA_anti-codon"/>
    <property type="match status" value="1"/>
</dbReference>
<proteinExistence type="predicted"/>
<dbReference type="NCBIfam" id="TIGR00277">
    <property type="entry name" value="HDIG"/>
    <property type="match status" value="1"/>
</dbReference>
<sequence length="367" mass="42626">MTKLFISDLQGKEEIESVFLVKIFNVMEGKDGKKYFNIILTDSTGEMEARLWHYSAEIEKNISKGTFVKVRGKVNFYQGRKQFIIAHIEKVEQNDVSLDDFVMKAVEDPEVMYKKLLNIVDGLTDVYIRDLLRNIITDGEIARRLKIWQAGKSIHHAYRSGLLEHILSCTELALHLSKHYKVNENYVVAGCILHDICKIYELTDGVNVEYTEEGKLVGHLVKGLEIVDRFSYKIKNFPHYTKMHIKHILLAHHGEYEYGSPKIPQTSEAYLVHLIDLMDSKMGSFDIIRKTDNNTGHWSGFVKHLDRIVYKSELPFYPEYIQEEEHHHEERQERPEPKREAPKPQRGQPEPKTSLGNMLSGFKVDKP</sequence>
<dbReference type="InterPro" id="IPR004365">
    <property type="entry name" value="NA-bd_OB_tRNA"/>
</dbReference>
<dbReference type="EMBL" id="CP139487">
    <property type="protein sequence ID" value="WPU64884.1"/>
    <property type="molecule type" value="Genomic_DNA"/>
</dbReference>
<dbReference type="SMART" id="SM00471">
    <property type="entry name" value="HDc"/>
    <property type="match status" value="1"/>
</dbReference>
<dbReference type="CDD" id="cd00077">
    <property type="entry name" value="HDc"/>
    <property type="match status" value="1"/>
</dbReference>
<name>A0AAX4HPJ5_9BACT</name>
<keyword evidence="1" id="KW-0378">Hydrolase</keyword>
<dbReference type="SUPFAM" id="SSF50249">
    <property type="entry name" value="Nucleic acid-binding proteins"/>
    <property type="match status" value="1"/>
</dbReference>
<dbReference type="CDD" id="cd04492">
    <property type="entry name" value="YhaM_OBF_like"/>
    <property type="match status" value="1"/>
</dbReference>
<feature type="compositionally biased region" description="Basic and acidic residues" evidence="2">
    <location>
        <begin position="323"/>
        <end position="343"/>
    </location>
</feature>
<dbReference type="KEGG" id="psti:SOO65_19500"/>
<dbReference type="Proteomes" id="UP001324634">
    <property type="component" value="Chromosome"/>
</dbReference>
<gene>
    <name evidence="4" type="ORF">SOO65_19500</name>
</gene>
<dbReference type="SUPFAM" id="SSF109604">
    <property type="entry name" value="HD-domain/PDEase-like"/>
    <property type="match status" value="1"/>
</dbReference>
<evidence type="ECO:0000256" key="2">
    <source>
        <dbReference type="SAM" id="MobiDB-lite"/>
    </source>
</evidence>
<organism evidence="4 5">
    <name type="scientific">Peredibacter starrii</name>
    <dbReference type="NCBI Taxonomy" id="28202"/>
    <lineage>
        <taxon>Bacteria</taxon>
        <taxon>Pseudomonadati</taxon>
        <taxon>Bdellovibrionota</taxon>
        <taxon>Bacteriovoracia</taxon>
        <taxon>Bacteriovoracales</taxon>
        <taxon>Bacteriovoracaceae</taxon>
        <taxon>Peredibacter</taxon>
    </lineage>
</organism>
<dbReference type="PANTHER" id="PTHR37294">
    <property type="entry name" value="3'-5' EXORIBONUCLEASE YHAM"/>
    <property type="match status" value="1"/>
</dbReference>
<dbReference type="RefSeq" id="WP_321394536.1">
    <property type="nucleotide sequence ID" value="NZ_CP139487.1"/>
</dbReference>
<protein>
    <submittedName>
        <fullName evidence="4">OB-fold nucleic acid binding domain-containing protein</fullName>
    </submittedName>
</protein>
<dbReference type="InterPro" id="IPR006675">
    <property type="entry name" value="HDIG_dom"/>
</dbReference>
<dbReference type="AlphaFoldDB" id="A0AAX4HPJ5"/>
<reference evidence="4 5" key="1">
    <citation type="submission" date="2023-11" db="EMBL/GenBank/DDBJ databases">
        <title>Peredibacter starrii A3.12.</title>
        <authorList>
            <person name="Mitchell R.J."/>
        </authorList>
    </citation>
    <scope>NUCLEOTIDE SEQUENCE [LARGE SCALE GENOMIC DNA]</scope>
    <source>
        <strain evidence="4 5">A3.12</strain>
    </source>
</reference>
<dbReference type="GO" id="GO:0016787">
    <property type="term" value="F:hydrolase activity"/>
    <property type="evidence" value="ECO:0007669"/>
    <property type="project" value="UniProtKB-KW"/>
</dbReference>
<evidence type="ECO:0000259" key="3">
    <source>
        <dbReference type="PROSITE" id="PS51831"/>
    </source>
</evidence>
<dbReference type="InterPro" id="IPR006674">
    <property type="entry name" value="HD_domain"/>
</dbReference>
<dbReference type="Gene3D" id="2.40.50.140">
    <property type="entry name" value="Nucleic acid-binding proteins"/>
    <property type="match status" value="1"/>
</dbReference>
<dbReference type="InterPro" id="IPR003607">
    <property type="entry name" value="HD/PDEase_dom"/>
</dbReference>
<dbReference type="PANTHER" id="PTHR37294:SF1">
    <property type="entry name" value="3'-5' EXORIBONUCLEASE YHAM"/>
    <property type="match status" value="1"/>
</dbReference>
<dbReference type="InterPro" id="IPR050798">
    <property type="entry name" value="YhaM_exoribonuc/phosphodiest"/>
</dbReference>
<dbReference type="PROSITE" id="PS51831">
    <property type="entry name" value="HD"/>
    <property type="match status" value="1"/>
</dbReference>